<dbReference type="Pfam" id="PF04247">
    <property type="entry name" value="SirB"/>
    <property type="match status" value="1"/>
</dbReference>
<comment type="caution">
    <text evidence="2">The sequence shown here is derived from an EMBL/GenBank/DDBJ whole genome shotgun (WGS) entry which is preliminary data.</text>
</comment>
<dbReference type="Proteomes" id="UP001058124">
    <property type="component" value="Unassembled WGS sequence"/>
</dbReference>
<dbReference type="PANTHER" id="PTHR39594:SF1">
    <property type="entry name" value="PROTEIN YCHQ"/>
    <property type="match status" value="1"/>
</dbReference>
<keyword evidence="1" id="KW-0472">Membrane</keyword>
<dbReference type="RefSeq" id="WP_027273395.1">
    <property type="nucleotide sequence ID" value="NZ_BRLH01000001.1"/>
</dbReference>
<dbReference type="AlphaFoldDB" id="A0AAV5MYW1"/>
<reference evidence="2" key="1">
    <citation type="submission" date="2022-06" db="EMBL/GenBank/DDBJ databases">
        <title>Draft genome sequences of Leminorella grimontii str. JCM5902.</title>
        <authorList>
            <person name="Wakabayashi Y."/>
            <person name="Kojima K."/>
        </authorList>
    </citation>
    <scope>NUCLEOTIDE SEQUENCE</scope>
    <source>
        <strain evidence="2">JCM 5902</strain>
    </source>
</reference>
<dbReference type="InterPro" id="IPR007360">
    <property type="entry name" value="SirB"/>
</dbReference>
<name>A0AAV5MYW1_9GAMM</name>
<feature type="transmembrane region" description="Helical" evidence="1">
    <location>
        <begin position="72"/>
        <end position="91"/>
    </location>
</feature>
<gene>
    <name evidence="2" type="ORF">SOASR030_09920</name>
</gene>
<evidence type="ECO:0000313" key="3">
    <source>
        <dbReference type="Proteomes" id="UP001058124"/>
    </source>
</evidence>
<feature type="transmembrane region" description="Helical" evidence="1">
    <location>
        <begin position="6"/>
        <end position="26"/>
    </location>
</feature>
<proteinExistence type="predicted"/>
<accession>A0AAV5MYW1</accession>
<keyword evidence="1" id="KW-1133">Transmembrane helix</keyword>
<dbReference type="PIRSF" id="PIRSF005610">
    <property type="entry name" value="SirB"/>
    <property type="match status" value="1"/>
</dbReference>
<feature type="transmembrane region" description="Helical" evidence="1">
    <location>
        <begin position="47"/>
        <end position="66"/>
    </location>
</feature>
<organism evidence="2 3">
    <name type="scientific">Leminorella grimontii</name>
    <dbReference type="NCBI Taxonomy" id="82981"/>
    <lineage>
        <taxon>Bacteria</taxon>
        <taxon>Pseudomonadati</taxon>
        <taxon>Pseudomonadota</taxon>
        <taxon>Gammaproteobacteria</taxon>
        <taxon>Enterobacterales</taxon>
        <taxon>Budviciaceae</taxon>
        <taxon>Leminorella</taxon>
    </lineage>
</organism>
<keyword evidence="1" id="KW-0812">Transmembrane</keyword>
<protein>
    <submittedName>
        <fullName evidence="2">Siroheme synthase</fullName>
    </submittedName>
</protein>
<evidence type="ECO:0000256" key="1">
    <source>
        <dbReference type="SAM" id="Phobius"/>
    </source>
</evidence>
<evidence type="ECO:0000313" key="2">
    <source>
        <dbReference type="EMBL" id="GKX54880.1"/>
    </source>
</evidence>
<sequence length="130" mass="14887">MYLWVKWLHVATAIVSIAMFALRFYWRWRGSALLARKWVKVLPHVNDTVLFITGIALVFITHFYPFTPQGTWMTEKLVGVIIYIGLGHIALSRRTMGQALRVTAFMAALLVVYFIVALAVTKLPLIMEYA</sequence>
<dbReference type="GO" id="GO:0005886">
    <property type="term" value="C:plasma membrane"/>
    <property type="evidence" value="ECO:0007669"/>
    <property type="project" value="TreeGrafter"/>
</dbReference>
<dbReference type="EMBL" id="BRLH01000001">
    <property type="protein sequence ID" value="GKX54880.1"/>
    <property type="molecule type" value="Genomic_DNA"/>
</dbReference>
<keyword evidence="3" id="KW-1185">Reference proteome</keyword>
<feature type="transmembrane region" description="Helical" evidence="1">
    <location>
        <begin position="103"/>
        <end position="127"/>
    </location>
</feature>
<dbReference type="PANTHER" id="PTHR39594">
    <property type="entry name" value="PROTEIN YCHQ"/>
    <property type="match status" value="1"/>
</dbReference>